<name>A0A2X4ZEF0_LEDLE</name>
<gene>
    <name evidence="1" type="ORF">NCTC4824_03843</name>
</gene>
<protein>
    <submittedName>
        <fullName evidence="1">Uncharacterized protein</fullName>
    </submittedName>
</protein>
<proteinExistence type="predicted"/>
<dbReference type="EMBL" id="LS483476">
    <property type="protein sequence ID" value="SQI62965.1"/>
    <property type="molecule type" value="Genomic_DNA"/>
</dbReference>
<accession>A0A2X4ZEF0</accession>
<dbReference type="KEGG" id="blen:NCTC4824_03843"/>
<dbReference type="AlphaFoldDB" id="A0A2X4ZEF0"/>
<dbReference type="Proteomes" id="UP000249134">
    <property type="component" value="Chromosome 1"/>
</dbReference>
<reference evidence="1 2" key="1">
    <citation type="submission" date="2018-06" db="EMBL/GenBank/DDBJ databases">
        <authorList>
            <consortium name="Pathogen Informatics"/>
            <person name="Doyle S."/>
        </authorList>
    </citation>
    <scope>NUCLEOTIDE SEQUENCE [LARGE SCALE GENOMIC DNA]</scope>
    <source>
        <strain evidence="1 2">NCTC4824</strain>
    </source>
</reference>
<dbReference type="RefSeq" id="WP_066144166.1">
    <property type="nucleotide sequence ID" value="NZ_CBCSGM010000004.1"/>
</dbReference>
<sequence>MGIYIEIERVYSFGNGRSDKYTLICNGNLTRNRIISLKPIAQYKGKVNGKSINHCTSTEVYSAPFSANTNIIVRVRHQENIWLQMIQIDIYNWRFSVQPYKKESAPLPNELAYYLLSSFGIKRGKDARSLSSLASSNLHRHVEFEQLEGLDNEDYYD</sequence>
<evidence type="ECO:0000313" key="1">
    <source>
        <dbReference type="EMBL" id="SQI62965.1"/>
    </source>
</evidence>
<keyword evidence="2" id="KW-1185">Reference proteome</keyword>
<evidence type="ECO:0000313" key="2">
    <source>
        <dbReference type="Proteomes" id="UP000249134"/>
    </source>
</evidence>
<organism evidence="1 2">
    <name type="scientific">Lederbergia lenta</name>
    <name type="common">Bacillus lentus</name>
    <dbReference type="NCBI Taxonomy" id="1467"/>
    <lineage>
        <taxon>Bacteria</taxon>
        <taxon>Bacillati</taxon>
        <taxon>Bacillota</taxon>
        <taxon>Bacilli</taxon>
        <taxon>Bacillales</taxon>
        <taxon>Bacillaceae</taxon>
        <taxon>Lederbergia</taxon>
    </lineage>
</organism>